<organism evidence="2 3">
    <name type="scientific">Phytoactinopolyspora halophila</name>
    <dbReference type="NCBI Taxonomy" id="1981511"/>
    <lineage>
        <taxon>Bacteria</taxon>
        <taxon>Bacillati</taxon>
        <taxon>Actinomycetota</taxon>
        <taxon>Actinomycetes</taxon>
        <taxon>Jiangellales</taxon>
        <taxon>Jiangellaceae</taxon>
        <taxon>Phytoactinopolyspora</taxon>
    </lineage>
</organism>
<reference evidence="2 3" key="1">
    <citation type="submission" date="2018-06" db="EMBL/GenBank/DDBJ databases">
        <title>Phytoactinopolyspora halophila sp. nov., a novel halophilic actinomycete isolated from a saline soil in China.</title>
        <authorList>
            <person name="Tang S.-K."/>
        </authorList>
    </citation>
    <scope>NUCLEOTIDE SEQUENCE [LARGE SCALE GENOMIC DNA]</scope>
    <source>
        <strain evidence="2 3">YIM 96934</strain>
    </source>
</reference>
<sequence length="310" mass="34842">MSWAAHEFENYFIQKHIGTKASFIGVVLGTQLPDMFTKAFVYTADDPAAFHRGWPGVGFSHSLLFGVVFAVAILAITRSRGWALGVLIGHWAHVLTDVADTAGVMIFFPFSTEPITISMWKHAAVEGRYGDAAAYYSSLGGVWDLFWLLVTVIFAWRALTPSYFREIVIPADPYVWGWLHRTFRLPERGLLLLYQGLMFYGLGRMIAWFLYARFDAQAPFDPSWGGPEYVQGNDISDAGWVEVLVRTSIGGALFVGFMWLCWKVFVKRLWERGYDVPAAVRGTGIHAVLELPSSARRRAEKSPDGDVKQM</sequence>
<dbReference type="AlphaFoldDB" id="A0A329QBW5"/>
<keyword evidence="1" id="KW-0812">Transmembrane</keyword>
<gene>
    <name evidence="2" type="ORF">DPM12_22100</name>
</gene>
<feature type="transmembrane region" description="Helical" evidence="1">
    <location>
        <begin position="132"/>
        <end position="156"/>
    </location>
</feature>
<dbReference type="OrthoDB" id="4156614at2"/>
<evidence type="ECO:0000256" key="1">
    <source>
        <dbReference type="SAM" id="Phobius"/>
    </source>
</evidence>
<keyword evidence="3" id="KW-1185">Reference proteome</keyword>
<accession>A0A329QBW5</accession>
<evidence type="ECO:0000313" key="3">
    <source>
        <dbReference type="Proteomes" id="UP000250462"/>
    </source>
</evidence>
<feature type="transmembrane region" description="Helical" evidence="1">
    <location>
        <begin position="57"/>
        <end position="76"/>
    </location>
</feature>
<dbReference type="GO" id="GO:0016787">
    <property type="term" value="F:hydrolase activity"/>
    <property type="evidence" value="ECO:0007669"/>
    <property type="project" value="UniProtKB-KW"/>
</dbReference>
<keyword evidence="2" id="KW-0378">Hydrolase</keyword>
<feature type="transmembrane region" description="Helical" evidence="1">
    <location>
        <begin position="88"/>
        <end position="112"/>
    </location>
</feature>
<comment type="caution">
    <text evidence="2">The sequence shown here is derived from an EMBL/GenBank/DDBJ whole genome shotgun (WGS) entry which is preliminary data.</text>
</comment>
<proteinExistence type="predicted"/>
<feature type="transmembrane region" description="Helical" evidence="1">
    <location>
        <begin position="243"/>
        <end position="262"/>
    </location>
</feature>
<evidence type="ECO:0000313" key="2">
    <source>
        <dbReference type="EMBL" id="RAW09239.1"/>
    </source>
</evidence>
<keyword evidence="1" id="KW-0472">Membrane</keyword>
<dbReference type="Pfam" id="PF04307">
    <property type="entry name" value="YdjM"/>
    <property type="match status" value="1"/>
</dbReference>
<dbReference type="InterPro" id="IPR007404">
    <property type="entry name" value="YdjM-like"/>
</dbReference>
<name>A0A329QBW5_9ACTN</name>
<keyword evidence="1" id="KW-1133">Transmembrane helix</keyword>
<dbReference type="RefSeq" id="WP_112260518.1">
    <property type="nucleotide sequence ID" value="NZ_QMIG01000049.1"/>
</dbReference>
<dbReference type="Proteomes" id="UP000250462">
    <property type="component" value="Unassembled WGS sequence"/>
</dbReference>
<dbReference type="EMBL" id="QMIG01000049">
    <property type="protein sequence ID" value="RAW09239.1"/>
    <property type="molecule type" value="Genomic_DNA"/>
</dbReference>
<protein>
    <submittedName>
        <fullName evidence="2">Metal-dependent hydrolase</fullName>
    </submittedName>
</protein>
<feature type="transmembrane region" description="Helical" evidence="1">
    <location>
        <begin position="191"/>
        <end position="211"/>
    </location>
</feature>